<dbReference type="EMBL" id="OP548052">
    <property type="protein sequence ID" value="UZV39738.1"/>
    <property type="molecule type" value="Genomic_DNA"/>
</dbReference>
<evidence type="ECO:0008006" key="3">
    <source>
        <dbReference type="Google" id="ProtNLM"/>
    </source>
</evidence>
<organism evidence="1 2">
    <name type="scientific">Xanthomonas phage NED111</name>
    <dbReference type="NCBI Taxonomy" id="2982921"/>
    <lineage>
        <taxon>Viruses</taxon>
        <taxon>Duplodnaviria</taxon>
        <taxon>Heunggongvirae</taxon>
        <taxon>Uroviricota</taxon>
        <taxon>Caudoviricetes</taxon>
        <taxon>Autographivirales</taxon>
        <taxon>Autonotataviridae</taxon>
        <taxon>Gujervirinae</taxon>
        <taxon>Pradovirus</taxon>
        <taxon>Pradovirus NED111</taxon>
    </lineage>
</organism>
<name>A0AAX3F1A0_9CAUD</name>
<dbReference type="Proteomes" id="UP001303884">
    <property type="component" value="Segment"/>
</dbReference>
<evidence type="ECO:0000313" key="2">
    <source>
        <dbReference type="Proteomes" id="UP001303884"/>
    </source>
</evidence>
<keyword evidence="2" id="KW-1185">Reference proteome</keyword>
<proteinExistence type="predicted"/>
<sequence>MRKLYFIASIPATAKDGVITGVVANGTGRNATAEEVTALVELLRTKGATQSLLDSLRDATYPGPVSAFERRAAARAEADILNSFNGGGLFNWHIIEVGDSIRKPVRKPLGWRIMYDTDYTSCYNSIEDGATVRIDGDEENRSEDNLLFPTRSAARDTLDTINDKRSKQNPQGYFIVPVYADA</sequence>
<evidence type="ECO:0000313" key="1">
    <source>
        <dbReference type="EMBL" id="UZV39738.1"/>
    </source>
</evidence>
<accession>A0AAX3F1A0</accession>
<protein>
    <recommendedName>
        <fullName evidence="3">Tail fiber protein</fullName>
    </recommendedName>
</protein>
<reference evidence="2" key="1">
    <citation type="submission" date="2024-05" db="EMBL/GenBank/DDBJ databases">
        <title>Characterization of novel bacteriophages useful for control of diseases caused by X. euvesicatoria.</title>
        <authorList>
            <person name="Petrzik K."/>
            <person name="Brazdova S."/>
        </authorList>
    </citation>
    <scope>NUCLEOTIDE SEQUENCE [LARGE SCALE GENOMIC DNA]</scope>
</reference>